<dbReference type="EMBL" id="MN739084">
    <property type="protein sequence ID" value="QHS87633.1"/>
    <property type="molecule type" value="Genomic_DNA"/>
</dbReference>
<evidence type="ECO:0008006" key="2">
    <source>
        <dbReference type="Google" id="ProtNLM"/>
    </source>
</evidence>
<sequence>MKIITAVVNNPGFIEIQHHTLKKYFKGDYEFIVFNDAKKFPDFSNFGNTEIKKQIEETCVKLNIQCINIPNESHKTNMCAATRCADSMNYMLRYQLQNPDKYLLLDSDIFLIDYFDIEKYSRYDCAVVLQSRNNGAINYFWNGIYYFDMTRMKNLHLLDWNCCPGCDVGGMMQKWLITQMANQPMPNTDKIRWTDKVFHTESIYFIKHLWSCSWNKNELPKNITNPRLIAYLENDIRNVDGKFFCEIYDDVFLHYRAGGNWMKQNPQMHNYLTNYLKQCLE</sequence>
<organism evidence="1">
    <name type="scientific">viral metagenome</name>
    <dbReference type="NCBI Taxonomy" id="1070528"/>
    <lineage>
        <taxon>unclassified sequences</taxon>
        <taxon>metagenomes</taxon>
        <taxon>organismal metagenomes</taxon>
    </lineage>
</organism>
<accession>A0A6C0B830</accession>
<evidence type="ECO:0000313" key="1">
    <source>
        <dbReference type="EMBL" id="QHS87633.1"/>
    </source>
</evidence>
<dbReference type="AlphaFoldDB" id="A0A6C0B830"/>
<protein>
    <recommendedName>
        <fullName evidence="2">Nucleotide-diphospho-sugar transferase domain-containing protein</fullName>
    </recommendedName>
</protein>
<name>A0A6C0B830_9ZZZZ</name>
<proteinExistence type="predicted"/>
<reference evidence="1" key="1">
    <citation type="journal article" date="2020" name="Nature">
        <title>Giant virus diversity and host interactions through global metagenomics.</title>
        <authorList>
            <person name="Schulz F."/>
            <person name="Roux S."/>
            <person name="Paez-Espino D."/>
            <person name="Jungbluth S."/>
            <person name="Walsh D.A."/>
            <person name="Denef V.J."/>
            <person name="McMahon K.D."/>
            <person name="Konstantinidis K.T."/>
            <person name="Eloe-Fadrosh E.A."/>
            <person name="Kyrpides N.C."/>
            <person name="Woyke T."/>
        </authorList>
    </citation>
    <scope>NUCLEOTIDE SEQUENCE</scope>
    <source>
        <strain evidence="1">GVMAG-M-3300010157-4</strain>
    </source>
</reference>